<proteinExistence type="predicted"/>
<feature type="domain" description="PTS EIIA type-2" evidence="1">
    <location>
        <begin position="5"/>
        <end position="148"/>
    </location>
</feature>
<dbReference type="PANTHER" id="PTHR47738:SF1">
    <property type="entry name" value="NITROGEN REGULATORY PROTEIN"/>
    <property type="match status" value="1"/>
</dbReference>
<sequence>MKISDYVVEECVLCEVKARNKWEFFAEIAACLGKVLALPAEEIKKVLEERERLSSTAIGQEIAIPHSRLAGLERIVIAAGIKKEGLEFEALDHKPVKLILVVLAPENEQALYLRTLACLARILKDNEIKRQLIAARNGAEFKKILDGVAYEG</sequence>
<keyword evidence="2" id="KW-0762">Sugar transport</keyword>
<dbReference type="CDD" id="cd00211">
    <property type="entry name" value="PTS_IIA_fru"/>
    <property type="match status" value="1"/>
</dbReference>
<protein>
    <submittedName>
        <fullName evidence="2">PTS sugar transporter subunit IIA</fullName>
    </submittedName>
</protein>
<dbReference type="Gene3D" id="3.40.930.10">
    <property type="entry name" value="Mannitol-specific EII, Chain A"/>
    <property type="match status" value="1"/>
</dbReference>
<dbReference type="PANTHER" id="PTHR47738">
    <property type="entry name" value="PTS SYSTEM FRUCTOSE-LIKE EIIA COMPONENT-RELATED"/>
    <property type="match status" value="1"/>
</dbReference>
<dbReference type="EMBL" id="DROK01000060">
    <property type="protein sequence ID" value="HHI96628.1"/>
    <property type="molecule type" value="Genomic_DNA"/>
</dbReference>
<dbReference type="SUPFAM" id="SSF55804">
    <property type="entry name" value="Phoshotransferase/anion transport protein"/>
    <property type="match status" value="1"/>
</dbReference>
<dbReference type="PROSITE" id="PS51094">
    <property type="entry name" value="PTS_EIIA_TYPE_2"/>
    <property type="match status" value="1"/>
</dbReference>
<dbReference type="InterPro" id="IPR051541">
    <property type="entry name" value="PTS_SugarTrans_NitroReg"/>
</dbReference>
<dbReference type="GO" id="GO:0030295">
    <property type="term" value="F:protein kinase activator activity"/>
    <property type="evidence" value="ECO:0007669"/>
    <property type="project" value="TreeGrafter"/>
</dbReference>
<dbReference type="Pfam" id="PF00359">
    <property type="entry name" value="PTS_EIIA_2"/>
    <property type="match status" value="1"/>
</dbReference>
<dbReference type="InterPro" id="IPR016152">
    <property type="entry name" value="PTrfase/Anion_transptr"/>
</dbReference>
<comment type="caution">
    <text evidence="2">The sequence shown here is derived from an EMBL/GenBank/DDBJ whole genome shotgun (WGS) entry which is preliminary data.</text>
</comment>
<dbReference type="AlphaFoldDB" id="A0A7V5NYN4"/>
<accession>A0A7V5NYN4</accession>
<keyword evidence="2" id="KW-0813">Transport</keyword>
<gene>
    <name evidence="2" type="ORF">ENJ96_02125</name>
</gene>
<organism evidence="2">
    <name type="scientific">Thermodesulfatator atlanticus</name>
    <dbReference type="NCBI Taxonomy" id="501497"/>
    <lineage>
        <taxon>Bacteria</taxon>
        <taxon>Pseudomonadati</taxon>
        <taxon>Thermodesulfobacteriota</taxon>
        <taxon>Thermodesulfobacteria</taxon>
        <taxon>Thermodesulfobacteriales</taxon>
        <taxon>Thermodesulfatatoraceae</taxon>
        <taxon>Thermodesulfatator</taxon>
    </lineage>
</organism>
<reference evidence="2" key="1">
    <citation type="journal article" date="2020" name="mSystems">
        <title>Genome- and Community-Level Interaction Insights into Carbon Utilization and Element Cycling Functions of Hydrothermarchaeota in Hydrothermal Sediment.</title>
        <authorList>
            <person name="Zhou Z."/>
            <person name="Liu Y."/>
            <person name="Xu W."/>
            <person name="Pan J."/>
            <person name="Luo Z.H."/>
            <person name="Li M."/>
        </authorList>
    </citation>
    <scope>NUCLEOTIDE SEQUENCE [LARGE SCALE GENOMIC DNA]</scope>
    <source>
        <strain evidence="2">HyVt-533</strain>
    </source>
</reference>
<evidence type="ECO:0000313" key="2">
    <source>
        <dbReference type="EMBL" id="HHI96628.1"/>
    </source>
</evidence>
<dbReference type="Proteomes" id="UP000886101">
    <property type="component" value="Unassembled WGS sequence"/>
</dbReference>
<dbReference type="InterPro" id="IPR002178">
    <property type="entry name" value="PTS_EIIA_type-2_dom"/>
</dbReference>
<name>A0A7V5NYN4_9BACT</name>
<evidence type="ECO:0000259" key="1">
    <source>
        <dbReference type="PROSITE" id="PS51094"/>
    </source>
</evidence>